<keyword evidence="2" id="KW-1185">Reference proteome</keyword>
<dbReference type="PANTHER" id="PTHR33702">
    <property type="entry name" value="BNAA09G40010D PROTEIN"/>
    <property type="match status" value="1"/>
</dbReference>
<dbReference type="OrthoDB" id="764584at2759"/>
<proteinExistence type="predicted"/>
<comment type="caution">
    <text evidence="1">The sequence shown here is derived from an EMBL/GenBank/DDBJ whole genome shotgun (WGS) entry which is preliminary data.</text>
</comment>
<evidence type="ECO:0000313" key="2">
    <source>
        <dbReference type="Proteomes" id="UP000824120"/>
    </source>
</evidence>
<reference evidence="1 2" key="1">
    <citation type="submission" date="2020-09" db="EMBL/GenBank/DDBJ databases">
        <title>De no assembly of potato wild relative species, Solanum commersonii.</title>
        <authorList>
            <person name="Cho K."/>
        </authorList>
    </citation>
    <scope>NUCLEOTIDE SEQUENCE [LARGE SCALE GENOMIC DNA]</scope>
    <source>
        <strain evidence="1">LZ3.2</strain>
        <tissue evidence="1">Leaf</tissue>
    </source>
</reference>
<dbReference type="AlphaFoldDB" id="A0A9J6AHV2"/>
<organism evidence="1 2">
    <name type="scientific">Solanum commersonii</name>
    <name type="common">Commerson's wild potato</name>
    <name type="synonym">Commerson's nightshade</name>
    <dbReference type="NCBI Taxonomy" id="4109"/>
    <lineage>
        <taxon>Eukaryota</taxon>
        <taxon>Viridiplantae</taxon>
        <taxon>Streptophyta</taxon>
        <taxon>Embryophyta</taxon>
        <taxon>Tracheophyta</taxon>
        <taxon>Spermatophyta</taxon>
        <taxon>Magnoliopsida</taxon>
        <taxon>eudicotyledons</taxon>
        <taxon>Gunneridae</taxon>
        <taxon>Pentapetalae</taxon>
        <taxon>asterids</taxon>
        <taxon>lamiids</taxon>
        <taxon>Solanales</taxon>
        <taxon>Solanaceae</taxon>
        <taxon>Solanoideae</taxon>
        <taxon>Solaneae</taxon>
        <taxon>Solanum</taxon>
    </lineage>
</organism>
<accession>A0A9J6AHV2</accession>
<gene>
    <name evidence="1" type="ORF">H5410_008868</name>
</gene>
<sequence>MDLVQNIFNGGLKKRSQWGKRKYGNGRKNIKVIKLGGKSQKRTIIWRIKAIPKLKLKIFSPFKLWNKFKNAYMNMMFHLAGNVNNENYMFGRKRIPKAREIELAYTNSEFENRLIYEIYKSMVPSMELYPNL</sequence>
<name>A0A9J6AHV2_SOLCO</name>
<dbReference type="PANTHER" id="PTHR33702:SF16">
    <property type="match status" value="1"/>
</dbReference>
<evidence type="ECO:0000313" key="1">
    <source>
        <dbReference type="EMBL" id="KAG5623650.1"/>
    </source>
</evidence>
<dbReference type="Proteomes" id="UP000824120">
    <property type="component" value="Chromosome 2"/>
</dbReference>
<protein>
    <submittedName>
        <fullName evidence="1">Uncharacterized protein</fullName>
    </submittedName>
</protein>
<dbReference type="EMBL" id="JACXVP010000002">
    <property type="protein sequence ID" value="KAG5623650.1"/>
    <property type="molecule type" value="Genomic_DNA"/>
</dbReference>